<dbReference type="InterPro" id="IPR036291">
    <property type="entry name" value="NAD(P)-bd_dom_sf"/>
</dbReference>
<evidence type="ECO:0000313" key="4">
    <source>
        <dbReference type="Proteomes" id="UP000297948"/>
    </source>
</evidence>
<comment type="similarity">
    <text evidence="1">Belongs to the short-chain dehydrogenases/reductases (SDR) family.</text>
</comment>
<dbReference type="InterPro" id="IPR002347">
    <property type="entry name" value="SDR_fam"/>
</dbReference>
<reference evidence="3 4" key="1">
    <citation type="submission" date="2019-03" db="EMBL/GenBank/DDBJ databases">
        <authorList>
            <person name="Gonzalez-Pimentel J.L."/>
        </authorList>
    </citation>
    <scope>NUCLEOTIDE SEQUENCE [LARGE SCALE GENOMIC DNA]</scope>
    <source>
        <strain evidence="3 4">JCM 31289</strain>
    </source>
</reference>
<organism evidence="3 4">
    <name type="scientific">Streptomyces palmae</name>
    <dbReference type="NCBI Taxonomy" id="1701085"/>
    <lineage>
        <taxon>Bacteria</taxon>
        <taxon>Bacillati</taxon>
        <taxon>Actinomycetota</taxon>
        <taxon>Actinomycetes</taxon>
        <taxon>Kitasatosporales</taxon>
        <taxon>Streptomycetaceae</taxon>
        <taxon>Streptomyces</taxon>
    </lineage>
</organism>
<sequence>MTTSLDGSWALILGASSGMGLATAQELARNGVNILGVHFDTASGQEKAEVALEEIRSTGVQAHFFNENAASQRTREALVPRFAELTGGKGIRILMHSLAFGTLVPYVPAEGGQGINSRQMNMTLDVMAHSLVYWTQDLVAAELLRRGSKIYAMTSNGDFRVTANYGAVSAAKCALEAHVRQLAMELAPTGIAVNSLRAGVTVTPSLERIPNSERMVEFATDINPHQRLTRPEDVAEAVVLLSRTESSWITGNVIGVDGGENLTA</sequence>
<dbReference type="SUPFAM" id="SSF51735">
    <property type="entry name" value="NAD(P)-binding Rossmann-fold domains"/>
    <property type="match status" value="1"/>
</dbReference>
<dbReference type="Proteomes" id="UP000297948">
    <property type="component" value="Unassembled WGS sequence"/>
</dbReference>
<gene>
    <name evidence="3" type="ORF">E4099_12640</name>
</gene>
<dbReference type="Pfam" id="PF13561">
    <property type="entry name" value="adh_short_C2"/>
    <property type="match status" value="1"/>
</dbReference>
<name>A0A4Z0HA42_9ACTN</name>
<keyword evidence="2" id="KW-0560">Oxidoreductase</keyword>
<keyword evidence="4" id="KW-1185">Reference proteome</keyword>
<dbReference type="PANTHER" id="PTHR43477:SF1">
    <property type="entry name" value="DIHYDROANTICAPSIN 7-DEHYDROGENASE"/>
    <property type="match status" value="1"/>
</dbReference>
<dbReference type="AlphaFoldDB" id="A0A4Z0HA42"/>
<dbReference type="PRINTS" id="PR00081">
    <property type="entry name" value="GDHRDH"/>
</dbReference>
<protein>
    <submittedName>
        <fullName evidence="3">SDR family oxidoreductase</fullName>
    </submittedName>
</protein>
<dbReference type="Gene3D" id="3.40.50.720">
    <property type="entry name" value="NAD(P)-binding Rossmann-like Domain"/>
    <property type="match status" value="2"/>
</dbReference>
<dbReference type="PANTHER" id="PTHR43477">
    <property type="entry name" value="DIHYDROANTICAPSIN 7-DEHYDROGENASE"/>
    <property type="match status" value="1"/>
</dbReference>
<dbReference type="EMBL" id="SRID01000092">
    <property type="protein sequence ID" value="TGB10569.1"/>
    <property type="molecule type" value="Genomic_DNA"/>
</dbReference>
<evidence type="ECO:0000256" key="2">
    <source>
        <dbReference type="ARBA" id="ARBA00023002"/>
    </source>
</evidence>
<evidence type="ECO:0000256" key="1">
    <source>
        <dbReference type="ARBA" id="ARBA00006484"/>
    </source>
</evidence>
<evidence type="ECO:0000313" key="3">
    <source>
        <dbReference type="EMBL" id="TGB10569.1"/>
    </source>
</evidence>
<dbReference type="RefSeq" id="WP_135339113.1">
    <property type="nucleotide sequence ID" value="NZ_JBHLTX010000054.1"/>
</dbReference>
<dbReference type="OrthoDB" id="9803333at2"/>
<dbReference type="CDD" id="cd05233">
    <property type="entry name" value="SDR_c"/>
    <property type="match status" value="1"/>
</dbReference>
<dbReference type="GO" id="GO:0016491">
    <property type="term" value="F:oxidoreductase activity"/>
    <property type="evidence" value="ECO:0007669"/>
    <property type="project" value="UniProtKB-KW"/>
</dbReference>
<dbReference type="InterPro" id="IPR051122">
    <property type="entry name" value="SDR_DHRS6-like"/>
</dbReference>
<comment type="caution">
    <text evidence="3">The sequence shown here is derived from an EMBL/GenBank/DDBJ whole genome shotgun (WGS) entry which is preliminary data.</text>
</comment>
<accession>A0A4Z0HA42</accession>
<proteinExistence type="inferred from homology"/>